<organism evidence="2 3">
    <name type="scientific">Gloeobacter morelensis MG652769</name>
    <dbReference type="NCBI Taxonomy" id="2781736"/>
    <lineage>
        <taxon>Bacteria</taxon>
        <taxon>Bacillati</taxon>
        <taxon>Cyanobacteriota</taxon>
        <taxon>Cyanophyceae</taxon>
        <taxon>Gloeobacterales</taxon>
        <taxon>Gloeobacteraceae</taxon>
        <taxon>Gloeobacter</taxon>
        <taxon>Gloeobacter morelensis</taxon>
    </lineage>
</organism>
<proteinExistence type="predicted"/>
<evidence type="ECO:0000313" key="2">
    <source>
        <dbReference type="EMBL" id="UFP95969.1"/>
    </source>
</evidence>
<name>A0ABY3PR15_9CYAN</name>
<gene>
    <name evidence="2" type="ORF">ISF26_07055</name>
</gene>
<feature type="region of interest" description="Disordered" evidence="1">
    <location>
        <begin position="31"/>
        <end position="58"/>
    </location>
</feature>
<dbReference type="EMBL" id="CP063845">
    <property type="protein sequence ID" value="UFP95969.1"/>
    <property type="molecule type" value="Genomic_DNA"/>
</dbReference>
<dbReference type="RefSeq" id="WP_230843208.1">
    <property type="nucleotide sequence ID" value="NZ_CP063845.1"/>
</dbReference>
<keyword evidence="3" id="KW-1185">Reference proteome</keyword>
<dbReference type="Proteomes" id="UP001054846">
    <property type="component" value="Chromosome"/>
</dbReference>
<accession>A0ABY3PR15</accession>
<evidence type="ECO:0000256" key="1">
    <source>
        <dbReference type="SAM" id="MobiDB-lite"/>
    </source>
</evidence>
<sequence length="400" mass="42675">MDKLLRSISRRVLFRVGATLAAFTGTAGGALAQGGRPKVEPGDGFSPESLLGPPELAEGPRRGLTLSQLKVFRRTYGTFDRASVASVIANPLNADPQAQILGTSRSGLSTYFTRDSVALYVQGFGPPASNLPASGTTYGQNFVRTAAAIDFAQLKPGMIVDTQHSPKYSGEVTTWDAANKQINVSGWYRVTGKLDTTPYVPANGVGAVLNPVTKIWAINANVTLTADSGADACAGMELGVLNAKSDDTLAKLTTLGIDVVNLGSKAVGVAYRQRSPFQIGFMSQSAISMGFLVASGPTSPLYGFRDSSNSNVVLYAEGKHQHYIQFVGPKQRLLYQVDGNGFVTCTGLRSPAFVLNASSPPASSRDPQGEAGEMRWDRNYLYIKVSGAPHTWRRVQLSDW</sequence>
<reference evidence="2 3" key="1">
    <citation type="journal article" date="2021" name="Genome Biol. Evol.">
        <title>Complete Genome Sequencing of a Novel Gloeobacter Species from a Waterfall Cave in Mexico.</title>
        <authorList>
            <person name="Saw J.H."/>
            <person name="Cardona T."/>
            <person name="Montejano G."/>
        </authorList>
    </citation>
    <scope>NUCLEOTIDE SEQUENCE [LARGE SCALE GENOMIC DNA]</scope>
    <source>
        <strain evidence="2">MG652769</strain>
    </source>
</reference>
<protein>
    <submittedName>
        <fullName evidence="2">Uncharacterized protein</fullName>
    </submittedName>
</protein>
<evidence type="ECO:0000313" key="3">
    <source>
        <dbReference type="Proteomes" id="UP001054846"/>
    </source>
</evidence>